<evidence type="ECO:0000313" key="2">
    <source>
        <dbReference type="Proteomes" id="UP000557307"/>
    </source>
</evidence>
<comment type="caution">
    <text evidence="1">The sequence shown here is derived from an EMBL/GenBank/DDBJ whole genome shotgun (WGS) entry which is preliminary data.</text>
</comment>
<proteinExistence type="predicted"/>
<protein>
    <submittedName>
        <fullName evidence="1">Uncharacterized protein</fullName>
    </submittedName>
</protein>
<name>A0A840TV92_9BACT</name>
<sequence>MKLDREQKIALLELAREGQYDPSKHRSLAEIFKGQADGSHYDLDRLSSVERELLQSLILKAQGESPGEPYTGMLNAAEEAAEASLRSNNASFLL</sequence>
<keyword evidence="2" id="KW-1185">Reference proteome</keyword>
<evidence type="ECO:0000313" key="1">
    <source>
        <dbReference type="EMBL" id="MBB5283589.1"/>
    </source>
</evidence>
<gene>
    <name evidence="1" type="ORF">HNQ92_001715</name>
</gene>
<accession>A0A840TV92</accession>
<organism evidence="1 2">
    <name type="scientific">Rhabdobacter roseus</name>
    <dbReference type="NCBI Taxonomy" id="1655419"/>
    <lineage>
        <taxon>Bacteria</taxon>
        <taxon>Pseudomonadati</taxon>
        <taxon>Bacteroidota</taxon>
        <taxon>Cytophagia</taxon>
        <taxon>Cytophagales</taxon>
        <taxon>Cytophagaceae</taxon>
        <taxon>Rhabdobacter</taxon>
    </lineage>
</organism>
<reference evidence="1 2" key="1">
    <citation type="submission" date="2020-08" db="EMBL/GenBank/DDBJ databases">
        <title>Genomic Encyclopedia of Type Strains, Phase IV (KMG-IV): sequencing the most valuable type-strain genomes for metagenomic binning, comparative biology and taxonomic classification.</title>
        <authorList>
            <person name="Goeker M."/>
        </authorList>
    </citation>
    <scope>NUCLEOTIDE SEQUENCE [LARGE SCALE GENOMIC DNA]</scope>
    <source>
        <strain evidence="1 2">DSM 105074</strain>
    </source>
</reference>
<dbReference type="AlphaFoldDB" id="A0A840TV92"/>
<dbReference type="EMBL" id="JACHGF010000002">
    <property type="protein sequence ID" value="MBB5283589.1"/>
    <property type="molecule type" value="Genomic_DNA"/>
</dbReference>
<dbReference type="RefSeq" id="WP_184173104.1">
    <property type="nucleotide sequence ID" value="NZ_JACHGF010000002.1"/>
</dbReference>
<dbReference type="Proteomes" id="UP000557307">
    <property type="component" value="Unassembled WGS sequence"/>
</dbReference>